<accession>A0A3B0C5S0</accession>
<name>A0A3B0C5S0_9FLAO</name>
<keyword evidence="6" id="KW-1185">Reference proteome</keyword>
<dbReference type="GO" id="GO:0004674">
    <property type="term" value="F:protein serine/threonine kinase activity"/>
    <property type="evidence" value="ECO:0007669"/>
    <property type="project" value="TreeGrafter"/>
</dbReference>
<dbReference type="OrthoDB" id="9805913at2"/>
<dbReference type="InterPro" id="IPR052028">
    <property type="entry name" value="HipA_Ser/Thr_kinase"/>
</dbReference>
<protein>
    <submittedName>
        <fullName evidence="5">HipA domain-containing protein</fullName>
    </submittedName>
</protein>
<dbReference type="InterPro" id="IPR012893">
    <property type="entry name" value="HipA-like_C"/>
</dbReference>
<feature type="domain" description="HipA-like C-terminal" evidence="4">
    <location>
        <begin position="7"/>
        <end position="104"/>
    </location>
</feature>
<dbReference type="AlphaFoldDB" id="A0A3B0C5S0"/>
<keyword evidence="3" id="KW-0418">Kinase</keyword>
<dbReference type="EMBL" id="RBCJ01000003">
    <property type="protein sequence ID" value="RKN79279.1"/>
    <property type="molecule type" value="Genomic_DNA"/>
</dbReference>
<evidence type="ECO:0000259" key="4">
    <source>
        <dbReference type="Pfam" id="PF07804"/>
    </source>
</evidence>
<dbReference type="Proteomes" id="UP000276603">
    <property type="component" value="Unassembled WGS sequence"/>
</dbReference>
<evidence type="ECO:0000313" key="6">
    <source>
        <dbReference type="Proteomes" id="UP000276603"/>
    </source>
</evidence>
<proteinExistence type="inferred from homology"/>
<organism evidence="5 6">
    <name type="scientific">Ulvibacterium marinum</name>
    <dbReference type="NCBI Taxonomy" id="2419782"/>
    <lineage>
        <taxon>Bacteria</taxon>
        <taxon>Pseudomonadati</taxon>
        <taxon>Bacteroidota</taxon>
        <taxon>Flavobacteriia</taxon>
        <taxon>Flavobacteriales</taxon>
        <taxon>Flavobacteriaceae</taxon>
        <taxon>Ulvibacterium</taxon>
    </lineage>
</organism>
<dbReference type="PANTHER" id="PTHR37419:SF8">
    <property type="entry name" value="TOXIN YJJJ"/>
    <property type="match status" value="1"/>
</dbReference>
<gene>
    <name evidence="5" type="ORF">D7Z94_13205</name>
</gene>
<evidence type="ECO:0000313" key="5">
    <source>
        <dbReference type="EMBL" id="RKN79279.1"/>
    </source>
</evidence>
<dbReference type="GO" id="GO:0005829">
    <property type="term" value="C:cytosol"/>
    <property type="evidence" value="ECO:0007669"/>
    <property type="project" value="TreeGrafter"/>
</dbReference>
<evidence type="ECO:0000256" key="2">
    <source>
        <dbReference type="ARBA" id="ARBA00022679"/>
    </source>
</evidence>
<evidence type="ECO:0000256" key="3">
    <source>
        <dbReference type="ARBA" id="ARBA00022777"/>
    </source>
</evidence>
<evidence type="ECO:0000256" key="1">
    <source>
        <dbReference type="ARBA" id="ARBA00010164"/>
    </source>
</evidence>
<keyword evidence="2" id="KW-0808">Transferase</keyword>
<comment type="similarity">
    <text evidence="1">Belongs to the HipA Ser/Thr kinase family.</text>
</comment>
<sequence length="129" mass="14770">MSLGVPHKDIQLLFRRMVFNLVFRNVDDHLKNHSFIYNKSTYSWHLGPAYEVTYALNPRITFKATSRALSINGKRTEISLKDVLAVAEEFTIKNPKGIVSEVQKLIPRWSEIAIRIGVFRNIVETIGGI</sequence>
<reference evidence="5 6" key="1">
    <citation type="submission" date="2018-10" db="EMBL/GenBank/DDBJ databases">
        <title>Ulvibacterium marinum gen. nov., sp. nov., a novel marine bacterium of the family Flavobacteriaceae, isolated from a culture of the green alga Ulva prolifera.</title>
        <authorList>
            <person name="Zhang Z."/>
        </authorList>
    </citation>
    <scope>NUCLEOTIDE SEQUENCE [LARGE SCALE GENOMIC DNA]</scope>
    <source>
        <strain evidence="5 6">CCMM003</strain>
    </source>
</reference>
<dbReference type="Pfam" id="PF07804">
    <property type="entry name" value="HipA_C"/>
    <property type="match status" value="1"/>
</dbReference>
<comment type="caution">
    <text evidence="5">The sequence shown here is derived from an EMBL/GenBank/DDBJ whole genome shotgun (WGS) entry which is preliminary data.</text>
</comment>
<dbReference type="PANTHER" id="PTHR37419">
    <property type="entry name" value="SERINE/THREONINE-PROTEIN KINASE TOXIN HIPA"/>
    <property type="match status" value="1"/>
</dbReference>